<protein>
    <submittedName>
        <fullName evidence="1">Uncharacterized protein</fullName>
    </submittedName>
</protein>
<sequence>MRSFRYGAHMRRDRGLHPGRLSEKRLYQPLRLADSLVVHVTRTCGIRPRIRVTVLHIPGFANPRTNSVELSRDREKTDTLITTFQGA</sequence>
<dbReference type="EMBL" id="JAIWYP010000002">
    <property type="protein sequence ID" value="KAH3868778.1"/>
    <property type="molecule type" value="Genomic_DNA"/>
</dbReference>
<comment type="caution">
    <text evidence="1">The sequence shown here is derived from an EMBL/GenBank/DDBJ whole genome shotgun (WGS) entry which is preliminary data.</text>
</comment>
<dbReference type="AlphaFoldDB" id="A0A9D4M1X8"/>
<gene>
    <name evidence="1" type="ORF">DPMN_031931</name>
</gene>
<organism evidence="1 2">
    <name type="scientific">Dreissena polymorpha</name>
    <name type="common">Zebra mussel</name>
    <name type="synonym">Mytilus polymorpha</name>
    <dbReference type="NCBI Taxonomy" id="45954"/>
    <lineage>
        <taxon>Eukaryota</taxon>
        <taxon>Metazoa</taxon>
        <taxon>Spiralia</taxon>
        <taxon>Lophotrochozoa</taxon>
        <taxon>Mollusca</taxon>
        <taxon>Bivalvia</taxon>
        <taxon>Autobranchia</taxon>
        <taxon>Heteroconchia</taxon>
        <taxon>Euheterodonta</taxon>
        <taxon>Imparidentia</taxon>
        <taxon>Neoheterodontei</taxon>
        <taxon>Myida</taxon>
        <taxon>Dreissenoidea</taxon>
        <taxon>Dreissenidae</taxon>
        <taxon>Dreissena</taxon>
    </lineage>
</organism>
<evidence type="ECO:0000313" key="1">
    <source>
        <dbReference type="EMBL" id="KAH3868778.1"/>
    </source>
</evidence>
<dbReference type="Proteomes" id="UP000828390">
    <property type="component" value="Unassembled WGS sequence"/>
</dbReference>
<keyword evidence="2" id="KW-1185">Reference proteome</keyword>
<proteinExistence type="predicted"/>
<reference evidence="1" key="1">
    <citation type="journal article" date="2019" name="bioRxiv">
        <title>The Genome of the Zebra Mussel, Dreissena polymorpha: A Resource for Invasive Species Research.</title>
        <authorList>
            <person name="McCartney M.A."/>
            <person name="Auch B."/>
            <person name="Kono T."/>
            <person name="Mallez S."/>
            <person name="Zhang Y."/>
            <person name="Obille A."/>
            <person name="Becker A."/>
            <person name="Abrahante J.E."/>
            <person name="Garbe J."/>
            <person name="Badalamenti J.P."/>
            <person name="Herman A."/>
            <person name="Mangelson H."/>
            <person name="Liachko I."/>
            <person name="Sullivan S."/>
            <person name="Sone E.D."/>
            <person name="Koren S."/>
            <person name="Silverstein K.A.T."/>
            <person name="Beckman K.B."/>
            <person name="Gohl D.M."/>
        </authorList>
    </citation>
    <scope>NUCLEOTIDE SEQUENCE</scope>
    <source>
        <strain evidence="1">Duluth1</strain>
        <tissue evidence="1">Whole animal</tissue>
    </source>
</reference>
<reference evidence="1" key="2">
    <citation type="submission" date="2020-11" db="EMBL/GenBank/DDBJ databases">
        <authorList>
            <person name="McCartney M.A."/>
            <person name="Auch B."/>
            <person name="Kono T."/>
            <person name="Mallez S."/>
            <person name="Becker A."/>
            <person name="Gohl D.M."/>
            <person name="Silverstein K.A.T."/>
            <person name="Koren S."/>
            <person name="Bechman K.B."/>
            <person name="Herman A."/>
            <person name="Abrahante J.E."/>
            <person name="Garbe J."/>
        </authorList>
    </citation>
    <scope>NUCLEOTIDE SEQUENCE</scope>
    <source>
        <strain evidence="1">Duluth1</strain>
        <tissue evidence="1">Whole animal</tissue>
    </source>
</reference>
<evidence type="ECO:0000313" key="2">
    <source>
        <dbReference type="Proteomes" id="UP000828390"/>
    </source>
</evidence>
<accession>A0A9D4M1X8</accession>
<name>A0A9D4M1X8_DREPO</name>